<organism evidence="1 2">
    <name type="scientific">Willisornis vidua</name>
    <name type="common">Xingu scale-backed antbird</name>
    <dbReference type="NCBI Taxonomy" id="1566151"/>
    <lineage>
        <taxon>Eukaryota</taxon>
        <taxon>Metazoa</taxon>
        <taxon>Chordata</taxon>
        <taxon>Craniata</taxon>
        <taxon>Vertebrata</taxon>
        <taxon>Euteleostomi</taxon>
        <taxon>Archelosauria</taxon>
        <taxon>Archosauria</taxon>
        <taxon>Dinosauria</taxon>
        <taxon>Saurischia</taxon>
        <taxon>Theropoda</taxon>
        <taxon>Coelurosauria</taxon>
        <taxon>Aves</taxon>
        <taxon>Neognathae</taxon>
        <taxon>Neoaves</taxon>
        <taxon>Telluraves</taxon>
        <taxon>Australaves</taxon>
        <taxon>Passeriformes</taxon>
        <taxon>Thamnophilidae</taxon>
        <taxon>Willisornis</taxon>
    </lineage>
</organism>
<name>A0ABQ9CRL9_9PASS</name>
<gene>
    <name evidence="1" type="ORF">WISP_142386</name>
</gene>
<keyword evidence="2" id="KW-1185">Reference proteome</keyword>
<evidence type="ECO:0000313" key="1">
    <source>
        <dbReference type="EMBL" id="KAJ7404992.1"/>
    </source>
</evidence>
<dbReference type="Proteomes" id="UP001145742">
    <property type="component" value="Unassembled WGS sequence"/>
</dbReference>
<accession>A0ABQ9CRL9</accession>
<reference evidence="1" key="1">
    <citation type="submission" date="2019-10" db="EMBL/GenBank/DDBJ databases">
        <authorList>
            <person name="Soares A.E.R."/>
            <person name="Aleixo A."/>
            <person name="Schneider P."/>
            <person name="Miyaki C.Y."/>
            <person name="Schneider M.P."/>
            <person name="Mello C."/>
            <person name="Vasconcelos A.T.R."/>
        </authorList>
    </citation>
    <scope>NUCLEOTIDE SEQUENCE</scope>
    <source>
        <tissue evidence="1">Muscle</tissue>
    </source>
</reference>
<protein>
    <submittedName>
        <fullName evidence="1">Protein pxr1-like</fullName>
    </submittedName>
</protein>
<dbReference type="EMBL" id="WHWB01034736">
    <property type="protein sequence ID" value="KAJ7404992.1"/>
    <property type="molecule type" value="Genomic_DNA"/>
</dbReference>
<proteinExistence type="predicted"/>
<sequence>MPPSSRMDLPLAKAKPIRNDSNISVITYLRKDGVGEGQNCGSDEYCSQRRAECEHVNNSADTKVSGKGGAGGAPGTRAKVLLQPMVQPMVRQLCPCSPWRTIGVQRSTCSLQ</sequence>
<comment type="caution">
    <text evidence="1">The sequence shown here is derived from an EMBL/GenBank/DDBJ whole genome shotgun (WGS) entry which is preliminary data.</text>
</comment>
<evidence type="ECO:0000313" key="2">
    <source>
        <dbReference type="Proteomes" id="UP001145742"/>
    </source>
</evidence>